<feature type="transmembrane region" description="Helical" evidence="2">
    <location>
        <begin position="104"/>
        <end position="121"/>
    </location>
</feature>
<evidence type="ECO:0000256" key="1">
    <source>
        <dbReference type="SAM" id="MobiDB-lite"/>
    </source>
</evidence>
<evidence type="ECO:0000313" key="4">
    <source>
        <dbReference type="Proteomes" id="UP000652761"/>
    </source>
</evidence>
<feature type="region of interest" description="Disordered" evidence="1">
    <location>
        <begin position="1"/>
        <end position="20"/>
    </location>
</feature>
<keyword evidence="2" id="KW-1133">Transmembrane helix</keyword>
<organism evidence="3 4">
    <name type="scientific">Colocasia esculenta</name>
    <name type="common">Wild taro</name>
    <name type="synonym">Arum esculentum</name>
    <dbReference type="NCBI Taxonomy" id="4460"/>
    <lineage>
        <taxon>Eukaryota</taxon>
        <taxon>Viridiplantae</taxon>
        <taxon>Streptophyta</taxon>
        <taxon>Embryophyta</taxon>
        <taxon>Tracheophyta</taxon>
        <taxon>Spermatophyta</taxon>
        <taxon>Magnoliopsida</taxon>
        <taxon>Liliopsida</taxon>
        <taxon>Araceae</taxon>
        <taxon>Aroideae</taxon>
        <taxon>Colocasieae</taxon>
        <taxon>Colocasia</taxon>
    </lineage>
</organism>
<feature type="compositionally biased region" description="Gly residues" evidence="1">
    <location>
        <begin position="1"/>
        <end position="16"/>
    </location>
</feature>
<comment type="caution">
    <text evidence="3">The sequence shown here is derived from an EMBL/GenBank/DDBJ whole genome shotgun (WGS) entry which is preliminary data.</text>
</comment>
<proteinExistence type="predicted"/>
<keyword evidence="4" id="KW-1185">Reference proteome</keyword>
<dbReference type="Proteomes" id="UP000652761">
    <property type="component" value="Unassembled WGS sequence"/>
</dbReference>
<name>A0A843VI64_COLES</name>
<protein>
    <submittedName>
        <fullName evidence="3">Uncharacterized protein</fullName>
    </submittedName>
</protein>
<evidence type="ECO:0000313" key="3">
    <source>
        <dbReference type="EMBL" id="MQL93004.1"/>
    </source>
</evidence>
<accession>A0A843VI64</accession>
<dbReference type="EMBL" id="NMUH01001507">
    <property type="protein sequence ID" value="MQL93004.1"/>
    <property type="molecule type" value="Genomic_DNA"/>
</dbReference>
<evidence type="ECO:0000256" key="2">
    <source>
        <dbReference type="SAM" id="Phobius"/>
    </source>
</evidence>
<keyword evidence="2" id="KW-0472">Membrane</keyword>
<dbReference type="AlphaFoldDB" id="A0A843VI64"/>
<reference evidence="3" key="1">
    <citation type="submission" date="2017-07" db="EMBL/GenBank/DDBJ databases">
        <title>Taro Niue Genome Assembly and Annotation.</title>
        <authorList>
            <person name="Atibalentja N."/>
            <person name="Keating K."/>
            <person name="Fields C.J."/>
        </authorList>
    </citation>
    <scope>NUCLEOTIDE SEQUENCE</scope>
    <source>
        <strain evidence="3">Niue_2</strain>
        <tissue evidence="3">Leaf</tissue>
    </source>
</reference>
<keyword evidence="2" id="KW-0812">Transmembrane</keyword>
<gene>
    <name evidence="3" type="ORF">Taro_025630</name>
</gene>
<feature type="transmembrane region" description="Helical" evidence="2">
    <location>
        <begin position="73"/>
        <end position="98"/>
    </location>
</feature>
<sequence>MGGGATFGGPWRGSGRSGRYSGIRAQGSNEICNELITMDVPKKGTRALLAHSCRVDFRWLAFQQGPSVNRRRALLLLLGAHAASVVASSLMLCLGFILGLRVRIGLRYATVVLAIAFWWVFPERRLGGSGGGAPRTSLCCFRWILCSLCWPSVGRLFGLHSGDVFPE</sequence>